<feature type="region of interest" description="Disordered" evidence="1">
    <location>
        <begin position="50"/>
        <end position="86"/>
    </location>
</feature>
<feature type="compositionally biased region" description="Basic and acidic residues" evidence="1">
    <location>
        <begin position="69"/>
        <end position="86"/>
    </location>
</feature>
<organism evidence="2 3">
    <name type="scientific">Cotesia glomerata</name>
    <name type="common">Lepidopteran parasitic wasp</name>
    <name type="synonym">Apanteles glomeratus</name>
    <dbReference type="NCBI Taxonomy" id="32391"/>
    <lineage>
        <taxon>Eukaryota</taxon>
        <taxon>Metazoa</taxon>
        <taxon>Ecdysozoa</taxon>
        <taxon>Arthropoda</taxon>
        <taxon>Hexapoda</taxon>
        <taxon>Insecta</taxon>
        <taxon>Pterygota</taxon>
        <taxon>Neoptera</taxon>
        <taxon>Endopterygota</taxon>
        <taxon>Hymenoptera</taxon>
        <taxon>Apocrita</taxon>
        <taxon>Ichneumonoidea</taxon>
        <taxon>Braconidae</taxon>
        <taxon>Microgastrinae</taxon>
        <taxon>Cotesia</taxon>
    </lineage>
</organism>
<gene>
    <name evidence="2" type="ORF">KQX54_013742</name>
</gene>
<evidence type="ECO:0000256" key="1">
    <source>
        <dbReference type="SAM" id="MobiDB-lite"/>
    </source>
</evidence>
<dbReference type="EMBL" id="JAHXZJ010002982">
    <property type="protein sequence ID" value="KAH0535121.1"/>
    <property type="molecule type" value="Genomic_DNA"/>
</dbReference>
<feature type="compositionally biased region" description="Low complexity" evidence="1">
    <location>
        <begin position="59"/>
        <end position="68"/>
    </location>
</feature>
<evidence type="ECO:0000313" key="3">
    <source>
        <dbReference type="Proteomes" id="UP000826195"/>
    </source>
</evidence>
<reference evidence="2 3" key="1">
    <citation type="journal article" date="2021" name="J. Hered.">
        <title>A chromosome-level genome assembly of the parasitoid wasp, Cotesia glomerata (Hymenoptera: Braconidae).</title>
        <authorList>
            <person name="Pinto B.J."/>
            <person name="Weis J.J."/>
            <person name="Gamble T."/>
            <person name="Ode P.J."/>
            <person name="Paul R."/>
            <person name="Zaspel J.M."/>
        </authorList>
    </citation>
    <scope>NUCLEOTIDE SEQUENCE [LARGE SCALE GENOMIC DNA]</scope>
    <source>
        <strain evidence="2">CgM1</strain>
    </source>
</reference>
<dbReference type="Proteomes" id="UP000826195">
    <property type="component" value="Unassembled WGS sequence"/>
</dbReference>
<evidence type="ECO:0000313" key="2">
    <source>
        <dbReference type="EMBL" id="KAH0535121.1"/>
    </source>
</evidence>
<proteinExistence type="predicted"/>
<sequence length="86" mass="9630">MSNSNNIKSIVPLLNQSTKKWVKNRAGEYFMIVNPGGEVIAVAPEKLRSEDCSPNDSFNSSVVSTTSNEEVHNNDERLSFIDKRED</sequence>
<keyword evidence="3" id="KW-1185">Reference proteome</keyword>
<dbReference type="AlphaFoldDB" id="A0AAV7HTU5"/>
<name>A0AAV7HTU5_COTGL</name>
<comment type="caution">
    <text evidence="2">The sequence shown here is derived from an EMBL/GenBank/DDBJ whole genome shotgun (WGS) entry which is preliminary data.</text>
</comment>
<protein>
    <submittedName>
        <fullName evidence="2">Uncharacterized protein</fullName>
    </submittedName>
</protein>
<accession>A0AAV7HTU5</accession>